<evidence type="ECO:0000256" key="2">
    <source>
        <dbReference type="ARBA" id="ARBA00004496"/>
    </source>
</evidence>
<keyword evidence="10" id="KW-0028">Amino-acid biosynthesis</keyword>
<evidence type="ECO:0000256" key="10">
    <source>
        <dbReference type="HAMAP-Rule" id="MF_00051"/>
    </source>
</evidence>
<keyword evidence="13" id="KW-0489">Methyltransferase</keyword>
<dbReference type="Gene3D" id="3.90.1150.10">
    <property type="entry name" value="Aspartate Aminotransferase, domain 1"/>
    <property type="match status" value="1"/>
</dbReference>
<evidence type="ECO:0000256" key="4">
    <source>
        <dbReference type="ARBA" id="ARBA00011738"/>
    </source>
</evidence>
<dbReference type="PANTHER" id="PTHR11680">
    <property type="entry name" value="SERINE HYDROXYMETHYLTRANSFERASE"/>
    <property type="match status" value="1"/>
</dbReference>
<feature type="domain" description="Serine hydroxymethyltransferase-like" evidence="12">
    <location>
        <begin position="2"/>
        <end position="378"/>
    </location>
</feature>
<dbReference type="RefSeq" id="WP_089948537.1">
    <property type="nucleotide sequence ID" value="NZ_FOFR01000001.1"/>
</dbReference>
<dbReference type="GO" id="GO:0035999">
    <property type="term" value="P:tetrahydrofolate interconversion"/>
    <property type="evidence" value="ECO:0007669"/>
    <property type="project" value="UniProtKB-UniRule"/>
</dbReference>
<evidence type="ECO:0000256" key="1">
    <source>
        <dbReference type="ARBA" id="ARBA00001933"/>
    </source>
</evidence>
<dbReference type="STRING" id="402600.SAMN05216188_101371"/>
<evidence type="ECO:0000256" key="9">
    <source>
        <dbReference type="ARBA" id="ARBA00054606"/>
    </source>
</evidence>
<comment type="caution">
    <text evidence="10">Lacks conserved residue(s) required for the propagation of feature annotation.</text>
</comment>
<dbReference type="GO" id="GO:0032259">
    <property type="term" value="P:methylation"/>
    <property type="evidence" value="ECO:0007669"/>
    <property type="project" value="UniProtKB-KW"/>
</dbReference>
<dbReference type="PANTHER" id="PTHR11680:SF35">
    <property type="entry name" value="SERINE HYDROXYMETHYLTRANSFERASE 1"/>
    <property type="match status" value="1"/>
</dbReference>
<feature type="binding site" evidence="10">
    <location>
        <position position="115"/>
    </location>
    <ligand>
        <name>(6S)-5,6,7,8-tetrahydrofolate</name>
        <dbReference type="ChEBI" id="CHEBI:57453"/>
    </ligand>
</feature>
<dbReference type="UniPathway" id="UPA00288">
    <property type="reaction ID" value="UER01023"/>
</dbReference>
<comment type="pathway">
    <text evidence="10">One-carbon metabolism; tetrahydrofolate interconversion.</text>
</comment>
<organism evidence="13 14">
    <name type="scientific">Lentzea xinjiangensis</name>
    <dbReference type="NCBI Taxonomy" id="402600"/>
    <lineage>
        <taxon>Bacteria</taxon>
        <taxon>Bacillati</taxon>
        <taxon>Actinomycetota</taxon>
        <taxon>Actinomycetes</taxon>
        <taxon>Pseudonocardiales</taxon>
        <taxon>Pseudonocardiaceae</taxon>
        <taxon>Lentzea</taxon>
    </lineage>
</organism>
<dbReference type="GO" id="GO:0005829">
    <property type="term" value="C:cytosol"/>
    <property type="evidence" value="ECO:0007669"/>
    <property type="project" value="TreeGrafter"/>
</dbReference>
<feature type="site" description="Plays an important role in substrate specificity" evidence="10">
    <location>
        <position position="223"/>
    </location>
</feature>
<evidence type="ECO:0000256" key="8">
    <source>
        <dbReference type="ARBA" id="ARBA00022898"/>
    </source>
</evidence>
<dbReference type="InterPro" id="IPR049943">
    <property type="entry name" value="Ser_HO-MeTrfase-like"/>
</dbReference>
<comment type="catalytic activity">
    <reaction evidence="10">
        <text>(6R)-5,10-methylene-5,6,7,8-tetrahydrofolate + glycine + H2O = (6S)-5,6,7,8-tetrahydrofolate + L-serine</text>
        <dbReference type="Rhea" id="RHEA:15481"/>
        <dbReference type="ChEBI" id="CHEBI:15377"/>
        <dbReference type="ChEBI" id="CHEBI:15636"/>
        <dbReference type="ChEBI" id="CHEBI:33384"/>
        <dbReference type="ChEBI" id="CHEBI:57305"/>
        <dbReference type="ChEBI" id="CHEBI:57453"/>
        <dbReference type="EC" id="2.1.2.1"/>
    </reaction>
</comment>
<dbReference type="HAMAP" id="MF_00051">
    <property type="entry name" value="SHMT"/>
    <property type="match status" value="1"/>
</dbReference>
<dbReference type="InterPro" id="IPR015422">
    <property type="entry name" value="PyrdxlP-dep_Trfase_small"/>
</dbReference>
<dbReference type="Pfam" id="PF00464">
    <property type="entry name" value="SHMT"/>
    <property type="match status" value="1"/>
</dbReference>
<comment type="subunit">
    <text evidence="4 10">Homodimer.</text>
</comment>
<evidence type="ECO:0000313" key="14">
    <source>
        <dbReference type="Proteomes" id="UP000199352"/>
    </source>
</evidence>
<accession>A0A1H9AEI7</accession>
<dbReference type="Gene3D" id="3.40.640.10">
    <property type="entry name" value="Type I PLP-dependent aspartate aminotransferase-like (Major domain)"/>
    <property type="match status" value="1"/>
</dbReference>
<dbReference type="UniPathway" id="UPA00193"/>
<dbReference type="OrthoDB" id="9803846at2"/>
<comment type="similarity">
    <text evidence="3 10">Belongs to the SHMT family.</text>
</comment>
<feature type="binding site" evidence="10">
    <location>
        <begin position="119"/>
        <end position="121"/>
    </location>
    <ligand>
        <name>(6S)-5,6,7,8-tetrahydrofolate</name>
        <dbReference type="ChEBI" id="CHEBI:57453"/>
    </ligand>
</feature>
<comment type="pathway">
    <text evidence="10">Amino-acid biosynthesis; glycine biosynthesis; glycine from L-serine: step 1/1.</text>
</comment>
<keyword evidence="8 10" id="KW-0663">Pyridoxal phosphate</keyword>
<gene>
    <name evidence="10" type="primary">glyA</name>
    <name evidence="13" type="ORF">SAMN05216188_101371</name>
</gene>
<evidence type="ECO:0000256" key="7">
    <source>
        <dbReference type="ARBA" id="ARBA00022679"/>
    </source>
</evidence>
<name>A0A1H9AEI7_9PSEU</name>
<evidence type="ECO:0000256" key="11">
    <source>
        <dbReference type="PIRSR" id="PIRSR000412-50"/>
    </source>
</evidence>
<evidence type="ECO:0000259" key="12">
    <source>
        <dbReference type="Pfam" id="PF00464"/>
    </source>
</evidence>
<evidence type="ECO:0000313" key="13">
    <source>
        <dbReference type="EMBL" id="SEP74985.1"/>
    </source>
</evidence>
<protein>
    <recommendedName>
        <fullName evidence="10">Serine hydroxymethyltransferase</fullName>
        <shortName evidence="10">SHMT</shortName>
        <shortName evidence="10">Serine methylase</shortName>
        <ecNumber evidence="10">2.1.2.1</ecNumber>
    </recommendedName>
</protein>
<keyword evidence="5 10" id="KW-0963">Cytoplasm</keyword>
<dbReference type="InterPro" id="IPR001085">
    <property type="entry name" value="Ser_HO-MeTrfase"/>
</dbReference>
<dbReference type="InterPro" id="IPR015424">
    <property type="entry name" value="PyrdxlP-dep_Trfase"/>
</dbReference>
<sequence length="405" mass="43363">MLSDVDPEIAALIQSEQRRQSRKLRMIASENDVSRAVLEATGSVLTNKYSEGYPGKRYYEGQQVVDQVEQLAVDRAKALFGVDHANVQPYSGSPANLAVYLAFLRPGDTVMGMALPMGGHLTHGWSVSATGRWFRPVQYEVRKDTGRVDLDQVRELARAERPKVIFCGGTAIPRTIDFPAFAQIAQEVGAVLVADIAHIAGLVAGGAHPSPAGHAPVITTTTHKTLRGPRGAMILSDAQHAKALDRAVFPGLQGGPHNHTTAAIAVALHEAAQPEFREYAHAVVANAKALAEALLDRGFDLVSGGTDNHLVLIDLTSKLIGGKPAARALDRAGIELNYNAVPFDPRKPFDPSGIRLGTPGVTTRGLRPEQMPLIAAWIDRAIAAHDNDQALDRIAAEVEELLAAL</sequence>
<dbReference type="InterPro" id="IPR015421">
    <property type="entry name" value="PyrdxlP-dep_Trfase_major"/>
</dbReference>
<dbReference type="GO" id="GO:0008168">
    <property type="term" value="F:methyltransferase activity"/>
    <property type="evidence" value="ECO:0007669"/>
    <property type="project" value="UniProtKB-KW"/>
</dbReference>
<dbReference type="InterPro" id="IPR039429">
    <property type="entry name" value="SHMT-like_dom"/>
</dbReference>
<dbReference type="GO" id="GO:0019264">
    <property type="term" value="P:glycine biosynthetic process from serine"/>
    <property type="evidence" value="ECO:0007669"/>
    <property type="project" value="UniProtKB-UniRule"/>
</dbReference>
<reference evidence="14" key="1">
    <citation type="submission" date="2016-10" db="EMBL/GenBank/DDBJ databases">
        <authorList>
            <person name="Varghese N."/>
            <person name="Submissions S."/>
        </authorList>
    </citation>
    <scope>NUCLEOTIDE SEQUENCE [LARGE SCALE GENOMIC DNA]</scope>
    <source>
        <strain evidence="14">CGMCC 4.3525</strain>
    </source>
</reference>
<dbReference type="EC" id="2.1.2.1" evidence="10"/>
<comment type="subcellular location">
    <subcellularLocation>
        <location evidence="2 10">Cytoplasm</location>
    </subcellularLocation>
</comment>
<evidence type="ECO:0000256" key="5">
    <source>
        <dbReference type="ARBA" id="ARBA00022490"/>
    </source>
</evidence>
<keyword evidence="7 10" id="KW-0808">Transferase</keyword>
<dbReference type="GO" id="GO:0030170">
    <property type="term" value="F:pyridoxal phosphate binding"/>
    <property type="evidence" value="ECO:0007669"/>
    <property type="project" value="UniProtKB-UniRule"/>
</dbReference>
<evidence type="ECO:0000256" key="3">
    <source>
        <dbReference type="ARBA" id="ARBA00006376"/>
    </source>
</evidence>
<dbReference type="EMBL" id="FOFR01000001">
    <property type="protein sequence ID" value="SEP74985.1"/>
    <property type="molecule type" value="Genomic_DNA"/>
</dbReference>
<comment type="cofactor">
    <cofactor evidence="1 10 11">
        <name>pyridoxal 5'-phosphate</name>
        <dbReference type="ChEBI" id="CHEBI:597326"/>
    </cofactor>
</comment>
<keyword evidence="6 10" id="KW-0554">One-carbon metabolism</keyword>
<dbReference type="FunFam" id="3.40.640.10:FF:000001">
    <property type="entry name" value="Serine hydroxymethyltransferase"/>
    <property type="match status" value="1"/>
</dbReference>
<dbReference type="SUPFAM" id="SSF53383">
    <property type="entry name" value="PLP-dependent transferases"/>
    <property type="match status" value="1"/>
</dbReference>
<feature type="modified residue" description="N6-(pyridoxal phosphate)lysine" evidence="10 11">
    <location>
        <position position="224"/>
    </location>
</feature>
<evidence type="ECO:0000256" key="6">
    <source>
        <dbReference type="ARBA" id="ARBA00022563"/>
    </source>
</evidence>
<dbReference type="Proteomes" id="UP000199352">
    <property type="component" value="Unassembled WGS sequence"/>
</dbReference>
<proteinExistence type="inferred from homology"/>
<dbReference type="AlphaFoldDB" id="A0A1H9AEI7"/>
<dbReference type="GO" id="GO:0004372">
    <property type="term" value="F:glycine hydroxymethyltransferase activity"/>
    <property type="evidence" value="ECO:0007669"/>
    <property type="project" value="UniProtKB-UniRule"/>
</dbReference>
<dbReference type="NCBIfam" id="NF000586">
    <property type="entry name" value="PRK00011.1"/>
    <property type="match status" value="1"/>
</dbReference>
<dbReference type="CDD" id="cd00378">
    <property type="entry name" value="SHMT"/>
    <property type="match status" value="1"/>
</dbReference>
<comment type="function">
    <text evidence="9">Catalyzes the reversible interconversion of serine and glycine with tetrahydrofolate (THF) serving as the one-carbon carrier. This reaction serves as the major source of one-carbon groups required for the biosynthesis of purines, thymidylate, methionine, and other important biomolecules. Also exhibits THF-independent aldolase activity toward beta-hydroxyamino acids, producing glycine and aldehydes, via a retro-aldol mechanism. Thus, is able to catalyze the cleavage of L-allo-threonine.</text>
</comment>
<dbReference type="PIRSF" id="PIRSF000412">
    <property type="entry name" value="SHMT"/>
    <property type="match status" value="1"/>
</dbReference>
<keyword evidence="14" id="KW-1185">Reference proteome</keyword>
<dbReference type="GO" id="GO:0042803">
    <property type="term" value="F:protein homodimerization activity"/>
    <property type="evidence" value="ECO:0007669"/>
    <property type="project" value="UniProtKB-ARBA"/>
</dbReference>